<dbReference type="InterPro" id="IPR010718">
    <property type="entry name" value="DUF1294"/>
</dbReference>
<keyword evidence="1" id="KW-0812">Transmembrane</keyword>
<keyword evidence="1" id="KW-0472">Membrane</keyword>
<protein>
    <submittedName>
        <fullName evidence="2">DUF1294 domain-containing protein</fullName>
    </submittedName>
</protein>
<reference evidence="2 3" key="1">
    <citation type="submission" date="2019-04" db="EMBL/GenBank/DDBJ databases">
        <title>Sphingomonas psychrotolerans sp. nov., isolated from soil in the Tianshan Mountains, Xinjiang, China.</title>
        <authorList>
            <person name="Luo Y."/>
            <person name="Sheng H."/>
        </authorList>
    </citation>
    <scope>NUCLEOTIDE SEQUENCE [LARGE SCALE GENOMIC DNA]</scope>
    <source>
        <strain evidence="2 3">KIS18-15</strain>
    </source>
</reference>
<proteinExistence type="predicted"/>
<dbReference type="EMBL" id="SRXU01000006">
    <property type="protein sequence ID" value="TGX40850.1"/>
    <property type="molecule type" value="Genomic_DNA"/>
</dbReference>
<sequence>MFAIALGWVLSINLWTMGCFWHDKRRAIAGARRIREADLLGLALLGGSPGALAARRMFRHKTRKEPFSTYLLLIVAVQGGIAIGLMVW</sequence>
<dbReference type="RefSeq" id="WP_135986473.1">
    <property type="nucleotide sequence ID" value="NZ_JAASQM010000005.1"/>
</dbReference>
<comment type="caution">
    <text evidence="2">The sequence shown here is derived from an EMBL/GenBank/DDBJ whole genome shotgun (WGS) entry which is preliminary data.</text>
</comment>
<keyword evidence="3" id="KW-1185">Reference proteome</keyword>
<keyword evidence="1" id="KW-1133">Transmembrane helix</keyword>
<dbReference type="Proteomes" id="UP000309848">
    <property type="component" value="Unassembled WGS sequence"/>
</dbReference>
<evidence type="ECO:0000313" key="3">
    <source>
        <dbReference type="Proteomes" id="UP000309848"/>
    </source>
</evidence>
<accession>A0A4S1WGZ6</accession>
<dbReference type="InterPro" id="IPR012156">
    <property type="entry name" value="Cold_shock_CspA"/>
</dbReference>
<dbReference type="AlphaFoldDB" id="A0A4S1WGZ6"/>
<organism evidence="2 3">
    <name type="scientific">Sphingomonas naasensis</name>
    <dbReference type="NCBI Taxonomy" id="1344951"/>
    <lineage>
        <taxon>Bacteria</taxon>
        <taxon>Pseudomonadati</taxon>
        <taxon>Pseudomonadota</taxon>
        <taxon>Alphaproteobacteria</taxon>
        <taxon>Sphingomonadales</taxon>
        <taxon>Sphingomonadaceae</taxon>
        <taxon>Sphingomonas</taxon>
    </lineage>
</organism>
<dbReference type="GO" id="GO:0003676">
    <property type="term" value="F:nucleic acid binding"/>
    <property type="evidence" value="ECO:0007669"/>
    <property type="project" value="InterPro"/>
</dbReference>
<name>A0A4S1WGZ6_9SPHN</name>
<gene>
    <name evidence="2" type="ORF">E5A74_13875</name>
</gene>
<dbReference type="OrthoDB" id="72963at2"/>
<feature type="transmembrane region" description="Helical" evidence="1">
    <location>
        <begin position="70"/>
        <end position="87"/>
    </location>
</feature>
<evidence type="ECO:0000313" key="2">
    <source>
        <dbReference type="EMBL" id="TGX40850.1"/>
    </source>
</evidence>
<dbReference type="PIRSF" id="PIRSF002599">
    <property type="entry name" value="Cold_shock_A"/>
    <property type="match status" value="1"/>
</dbReference>
<dbReference type="Pfam" id="PF06961">
    <property type="entry name" value="DUF1294"/>
    <property type="match status" value="1"/>
</dbReference>
<evidence type="ECO:0000256" key="1">
    <source>
        <dbReference type="SAM" id="Phobius"/>
    </source>
</evidence>